<dbReference type="Proteomes" id="UP000825886">
    <property type="component" value="Chromosome"/>
</dbReference>
<reference evidence="1 2" key="1">
    <citation type="submission" date="2021-08" db="EMBL/GenBank/DDBJ databases">
        <title>Culture and genomic analysis of Symbiopectobacterium purcellii sp. nov. gen. nov., isolated from the leafhopper Empoasca decipiens.</title>
        <authorList>
            <person name="Nadal-Jimenez P."/>
            <person name="Siozios S."/>
            <person name="Halliday N."/>
            <person name="Camara M."/>
            <person name="Hurst G.D.D."/>
        </authorList>
    </citation>
    <scope>NUCLEOTIDE SEQUENCE [LARGE SCALE GENOMIC DNA]</scope>
    <source>
        <strain evidence="1 2">SyEd1</strain>
    </source>
</reference>
<gene>
    <name evidence="1" type="ORF">K6K13_12115</name>
</gene>
<accession>A0ABX9AG63</accession>
<keyword evidence="2" id="KW-1185">Reference proteome</keyword>
<proteinExistence type="predicted"/>
<dbReference type="RefSeq" id="WP_222157269.1">
    <property type="nucleotide sequence ID" value="NZ_CP081864.1"/>
</dbReference>
<organism evidence="1 2">
    <name type="scientific">Symbiopectobacterium purcellii</name>
    <dbReference type="NCBI Taxonomy" id="2871826"/>
    <lineage>
        <taxon>Bacteria</taxon>
        <taxon>Pseudomonadati</taxon>
        <taxon>Pseudomonadota</taxon>
        <taxon>Gammaproteobacteria</taxon>
        <taxon>Enterobacterales</taxon>
        <taxon>Enterobacteriaceae</taxon>
    </lineage>
</organism>
<dbReference type="EMBL" id="CP081864">
    <property type="protein sequence ID" value="QZN94138.1"/>
    <property type="molecule type" value="Genomic_DNA"/>
</dbReference>
<protein>
    <submittedName>
        <fullName evidence="1">Uncharacterized protein</fullName>
    </submittedName>
</protein>
<sequence>MTDYYKLYLALEPGLIDFYDATGYDSRMEPYTLEDFKCRTHIHHLLLIEMILNNHRDKYKKSIFDLSGIKVLHHMVFLKTNWKPEEIRSTSIHDLLFVLQEEVNAEDLPEEERKYLKMILNYDNPPKIDLASYAGWSIGEGDRYLRSDQ</sequence>
<dbReference type="NCBIfam" id="NF033230">
    <property type="entry name" value="phage_region_01"/>
    <property type="match status" value="1"/>
</dbReference>
<name>A0ABX9AG63_9ENTR</name>
<evidence type="ECO:0000313" key="2">
    <source>
        <dbReference type="Proteomes" id="UP000825886"/>
    </source>
</evidence>
<dbReference type="InterPro" id="IPR059241">
    <property type="entry name" value="SfIV_phage_associated"/>
</dbReference>
<evidence type="ECO:0000313" key="1">
    <source>
        <dbReference type="EMBL" id="QZN94138.1"/>
    </source>
</evidence>